<dbReference type="Gene3D" id="3.40.50.1110">
    <property type="entry name" value="SGNH hydrolase"/>
    <property type="match status" value="1"/>
</dbReference>
<dbReference type="InterPro" id="IPR053140">
    <property type="entry name" value="GDSL_Rv0518-like"/>
</dbReference>
<evidence type="ECO:0000259" key="1">
    <source>
        <dbReference type="Pfam" id="PF13472"/>
    </source>
</evidence>
<dbReference type="EMBL" id="JBHRST010000001">
    <property type="protein sequence ID" value="MFC3096518.1"/>
    <property type="molecule type" value="Genomic_DNA"/>
</dbReference>
<dbReference type="PANTHER" id="PTHR43784">
    <property type="entry name" value="GDSL-LIKE LIPASE/ACYLHYDROLASE, PUTATIVE (AFU_ORTHOLOGUE AFUA_2G00820)-RELATED"/>
    <property type="match status" value="1"/>
</dbReference>
<sequence length="379" mass="40047">MPPSDQPPPPNPRVPYPAVLADQTVRMIARVSTGGDQIRLEFANRNGAQPVLLGKVHSALANADGSLVAGSGREVHFSGSQQVTVLPGARVVSDPVDLSVPPLSHVAVSIHLPEETLTQTVDAIGLMPTFVAAGDQVGNPVLSDAAVLASYFWLRGISVPRSSPAQGAIIAFGDSITEGYATPIGANQSWPDILAERLQADPATAKWSVINTGISGNRLLRAGAGDAGLARFTDDVLSRPGAEWAIVLLSINDINMSIMPGMPPEQAATAEEIIAGLDQLVTRAHFHGLRIAGATVLPTKGLFFYSAEGEAMRQQVNEWIRASGRFDAVIDFDAATRDPVDPLRLNPVFNPGDHVHPNNEGNRAMAEAIDLGIFGRARP</sequence>
<proteinExistence type="predicted"/>
<evidence type="ECO:0000313" key="3">
    <source>
        <dbReference type="Proteomes" id="UP001595456"/>
    </source>
</evidence>
<reference evidence="3" key="1">
    <citation type="journal article" date="2019" name="Int. J. Syst. Evol. Microbiol.">
        <title>The Global Catalogue of Microorganisms (GCM) 10K type strain sequencing project: providing services to taxonomists for standard genome sequencing and annotation.</title>
        <authorList>
            <consortium name="The Broad Institute Genomics Platform"/>
            <consortium name="The Broad Institute Genome Sequencing Center for Infectious Disease"/>
            <person name="Wu L."/>
            <person name="Ma J."/>
        </authorList>
    </citation>
    <scope>NUCLEOTIDE SEQUENCE [LARGE SCALE GENOMIC DNA]</scope>
    <source>
        <strain evidence="3">KCTC 52607</strain>
    </source>
</reference>
<dbReference type="PANTHER" id="PTHR43784:SF2">
    <property type="entry name" value="GDSL-LIKE LIPASE_ACYLHYDROLASE, PUTATIVE (AFU_ORTHOLOGUE AFUA_2G00820)-RELATED"/>
    <property type="match status" value="1"/>
</dbReference>
<keyword evidence="3" id="KW-1185">Reference proteome</keyword>
<dbReference type="Proteomes" id="UP001595456">
    <property type="component" value="Unassembled WGS sequence"/>
</dbReference>
<dbReference type="SUPFAM" id="SSF52266">
    <property type="entry name" value="SGNH hydrolase"/>
    <property type="match status" value="1"/>
</dbReference>
<dbReference type="RefSeq" id="WP_336925015.1">
    <property type="nucleotide sequence ID" value="NZ_JBANRO010000002.1"/>
</dbReference>
<dbReference type="InterPro" id="IPR036514">
    <property type="entry name" value="SGNH_hydro_sf"/>
</dbReference>
<dbReference type="Pfam" id="PF13472">
    <property type="entry name" value="Lipase_GDSL_2"/>
    <property type="match status" value="1"/>
</dbReference>
<dbReference type="CDD" id="cd01830">
    <property type="entry name" value="XynE_like"/>
    <property type="match status" value="1"/>
</dbReference>
<organism evidence="2 3">
    <name type="scientific">Alteraurantiacibacter palmitatis</name>
    <dbReference type="NCBI Taxonomy" id="2054628"/>
    <lineage>
        <taxon>Bacteria</taxon>
        <taxon>Pseudomonadati</taxon>
        <taxon>Pseudomonadota</taxon>
        <taxon>Alphaproteobacteria</taxon>
        <taxon>Sphingomonadales</taxon>
        <taxon>Erythrobacteraceae</taxon>
        <taxon>Alteraurantiacibacter</taxon>
    </lineage>
</organism>
<keyword evidence="2" id="KW-0378">Hydrolase</keyword>
<name>A0ABV7E1H1_9SPHN</name>
<evidence type="ECO:0000313" key="2">
    <source>
        <dbReference type="EMBL" id="MFC3096518.1"/>
    </source>
</evidence>
<dbReference type="InterPro" id="IPR013830">
    <property type="entry name" value="SGNH_hydro"/>
</dbReference>
<protein>
    <submittedName>
        <fullName evidence="2">SGNH/GDSL hydrolase family protein</fullName>
    </submittedName>
</protein>
<dbReference type="GO" id="GO:0016787">
    <property type="term" value="F:hydrolase activity"/>
    <property type="evidence" value="ECO:0007669"/>
    <property type="project" value="UniProtKB-KW"/>
</dbReference>
<accession>A0ABV7E1H1</accession>
<gene>
    <name evidence="2" type="ORF">ACFODU_01725</name>
</gene>
<feature type="domain" description="SGNH hydrolase-type esterase" evidence="1">
    <location>
        <begin position="171"/>
        <end position="364"/>
    </location>
</feature>
<comment type="caution">
    <text evidence="2">The sequence shown here is derived from an EMBL/GenBank/DDBJ whole genome shotgun (WGS) entry which is preliminary data.</text>
</comment>